<keyword evidence="5 6" id="KW-0378">Hydrolase</keyword>
<dbReference type="InterPro" id="IPR043504">
    <property type="entry name" value="Peptidase_S1_PA_chymotrypsin"/>
</dbReference>
<dbReference type="EC" id="3.4.14.-" evidence="6"/>
<comment type="caution">
    <text evidence="6">The sequence shown here is derived from an EMBL/GenBank/DDBJ whole genome shotgun (WGS) entry which is preliminary data.</text>
</comment>
<accession>A0A5J4SI96</accession>
<dbReference type="PANTHER" id="PTHR38469">
    <property type="entry name" value="PERIPLASMIC PEPTIDASE SUBFAMILY S1B"/>
    <property type="match status" value="1"/>
</dbReference>
<dbReference type="GO" id="GO:0006508">
    <property type="term" value="P:proteolysis"/>
    <property type="evidence" value="ECO:0007669"/>
    <property type="project" value="UniProtKB-KW"/>
</dbReference>
<evidence type="ECO:0000256" key="4">
    <source>
        <dbReference type="ARBA" id="ARBA00022729"/>
    </source>
</evidence>
<dbReference type="PANTHER" id="PTHR38469:SF1">
    <property type="entry name" value="PERIPLASMIC PEPTIDASE SUBFAMILY S1B"/>
    <property type="match status" value="1"/>
</dbReference>
<protein>
    <submittedName>
        <fullName evidence="6">Dipeptidyl-peptidase 7</fullName>
        <ecNumber evidence="6">3.4.14.-</ecNumber>
    </submittedName>
</protein>
<dbReference type="AlphaFoldDB" id="A0A5J4SI96"/>
<dbReference type="SUPFAM" id="SSF50494">
    <property type="entry name" value="Trypsin-like serine proteases"/>
    <property type="match status" value="1"/>
</dbReference>
<evidence type="ECO:0000256" key="3">
    <source>
        <dbReference type="ARBA" id="ARBA00022670"/>
    </source>
</evidence>
<comment type="similarity">
    <text evidence="1">Belongs to the peptidase S46 family.</text>
</comment>
<keyword evidence="2" id="KW-0031">Aminopeptidase</keyword>
<keyword evidence="4" id="KW-0732">Signal</keyword>
<name>A0A5J4SI96_9ZZZZ</name>
<gene>
    <name evidence="6" type="ORF">EZS27_007420</name>
</gene>
<dbReference type="GO" id="GO:0008239">
    <property type="term" value="F:dipeptidyl-peptidase activity"/>
    <property type="evidence" value="ECO:0007669"/>
    <property type="project" value="InterPro"/>
</dbReference>
<dbReference type="Pfam" id="PF10459">
    <property type="entry name" value="Peptidase_S46"/>
    <property type="match status" value="1"/>
</dbReference>
<evidence type="ECO:0000256" key="2">
    <source>
        <dbReference type="ARBA" id="ARBA00022438"/>
    </source>
</evidence>
<evidence type="ECO:0000256" key="1">
    <source>
        <dbReference type="ARBA" id="ARBA00010491"/>
    </source>
</evidence>
<reference evidence="6" key="1">
    <citation type="submission" date="2019-03" db="EMBL/GenBank/DDBJ databases">
        <title>Single cell metagenomics reveals metabolic interactions within the superorganism composed of flagellate Streblomastix strix and complex community of Bacteroidetes bacteria on its surface.</title>
        <authorList>
            <person name="Treitli S.C."/>
            <person name="Kolisko M."/>
            <person name="Husnik F."/>
            <person name="Keeling P."/>
            <person name="Hampl V."/>
        </authorList>
    </citation>
    <scope>NUCLEOTIDE SEQUENCE</scope>
    <source>
        <strain evidence="6">STM</strain>
    </source>
</reference>
<dbReference type="InterPro" id="IPR019500">
    <property type="entry name" value="Pep_S46"/>
</dbReference>
<evidence type="ECO:0000313" key="6">
    <source>
        <dbReference type="EMBL" id="KAA6344995.1"/>
    </source>
</evidence>
<keyword evidence="3" id="KW-0645">Protease</keyword>
<organism evidence="6">
    <name type="scientific">termite gut metagenome</name>
    <dbReference type="NCBI Taxonomy" id="433724"/>
    <lineage>
        <taxon>unclassified sequences</taxon>
        <taxon>metagenomes</taxon>
        <taxon>organismal metagenomes</taxon>
    </lineage>
</organism>
<dbReference type="InterPro" id="IPR009003">
    <property type="entry name" value="Peptidase_S1_PA"/>
</dbReference>
<sequence>MKKLTVISVLTLLFICMPARADEGMWMLGNLNKQTCKAMKELGLQMPVDKLYHPDKSSLKDAIVSFGGFCSGVVVSEDGLVFTNHHCGFNSIQQHSSLENDYIKNGFTASSRSEELSNPELYVRFLLKTEDVTRRVLKAVRPTMTEGERKEAIDSVMFVIQDKVSEKDSTLTGIVDAYYGGNEFWLSVYRDFNDVRLVFAPPASVGKFGWDTDNWMWPRHTGDFCIFRIYANKNNHPADYNPDNVPYHPLYVAPISLKGYEEGSFCMTLGYPGSTERYLSSFGIEEMVSNRNQAMIDVRGVKQAVWKREMDKRADIQLKYAAKYAESSNYWKNSIGMNNAIRKQKVLEKKRAGEIELLRRIQKSGKDTQNLHLLSSLELNYKNRRAANRAQAYFVESFLNSPELIQLALEILNFDVNAGDKFNIAKIEKMVDKYAYLDPDIDKEVFTAVLKEYHSKVDSVYLPEMYQSIAQEFRGDGKAFVDSLYAQTDIITPSGLKRFFERDSTYNIYADPATSIVIDLIVKYYEMEQICSEYSAEIDRGERELNAIMRRMYADRNFYPDANSTMRLSFGTVGSYLPFDGAEYRYSTTVKGILEKAGTHENDPDFAVEPELIALLTSKDYGHYADSNGEMKVCFISNNDITGGNSGSAMFNNKGELMGLAFDGNWEAMSSDIVFEPNVQRCIGVDVRYMLFIIEKYGKAENLLKELKLI</sequence>
<evidence type="ECO:0000256" key="5">
    <source>
        <dbReference type="ARBA" id="ARBA00022801"/>
    </source>
</evidence>
<dbReference type="Gene3D" id="2.40.10.10">
    <property type="entry name" value="Trypsin-like serine proteases"/>
    <property type="match status" value="1"/>
</dbReference>
<dbReference type="EMBL" id="SNRY01000191">
    <property type="protein sequence ID" value="KAA6344995.1"/>
    <property type="molecule type" value="Genomic_DNA"/>
</dbReference>
<dbReference type="GO" id="GO:0070009">
    <property type="term" value="F:serine-type aminopeptidase activity"/>
    <property type="evidence" value="ECO:0007669"/>
    <property type="project" value="InterPro"/>
</dbReference>
<proteinExistence type="inferred from homology"/>